<dbReference type="HAMAP" id="MF_00171">
    <property type="entry name" value="TruA"/>
    <property type="match status" value="1"/>
</dbReference>
<protein>
    <recommendedName>
        <fullName evidence="4">tRNA pseudouridine synthase A</fullName>
        <ecNumber evidence="4">5.4.99.12</ecNumber>
    </recommendedName>
    <alternativeName>
        <fullName evidence="4">tRNA pseudouridine(38-40) synthase</fullName>
    </alternativeName>
    <alternativeName>
        <fullName evidence="4">tRNA pseudouridylate synthase I</fullName>
    </alternativeName>
    <alternativeName>
        <fullName evidence="4">tRNA-uridine isomerase I</fullName>
    </alternativeName>
</protein>
<dbReference type="CDD" id="cd02570">
    <property type="entry name" value="PseudoU_synth_EcTruA"/>
    <property type="match status" value="1"/>
</dbReference>
<accession>A0A840DD85</accession>
<evidence type="ECO:0000256" key="2">
    <source>
        <dbReference type="ARBA" id="ARBA00022694"/>
    </source>
</evidence>
<evidence type="ECO:0000256" key="3">
    <source>
        <dbReference type="ARBA" id="ARBA00023235"/>
    </source>
</evidence>
<dbReference type="AlphaFoldDB" id="A0A840DD85"/>
<dbReference type="GO" id="GO:0160147">
    <property type="term" value="F:tRNA pseudouridine(38-40) synthase activity"/>
    <property type="evidence" value="ECO:0007669"/>
    <property type="project" value="UniProtKB-EC"/>
</dbReference>
<feature type="binding site" evidence="4">
    <location>
        <position position="127"/>
    </location>
    <ligand>
        <name>substrate</name>
    </ligand>
</feature>
<dbReference type="RefSeq" id="WP_183304503.1">
    <property type="nucleotide sequence ID" value="NZ_JACIFD010000006.1"/>
</dbReference>
<evidence type="ECO:0000256" key="4">
    <source>
        <dbReference type="HAMAP-Rule" id="MF_00171"/>
    </source>
</evidence>
<dbReference type="PANTHER" id="PTHR11142">
    <property type="entry name" value="PSEUDOURIDYLATE SYNTHASE"/>
    <property type="match status" value="1"/>
</dbReference>
<comment type="subunit">
    <text evidence="4">Homodimer.</text>
</comment>
<feature type="domain" description="Pseudouridine synthase I TruA alpha/beta" evidence="7">
    <location>
        <begin position="159"/>
        <end position="289"/>
    </location>
</feature>
<evidence type="ECO:0000256" key="5">
    <source>
        <dbReference type="RuleBase" id="RU003792"/>
    </source>
</evidence>
<feature type="active site" description="Nucleophile" evidence="4">
    <location>
        <position position="56"/>
    </location>
</feature>
<keyword evidence="3 4" id="KW-0413">Isomerase</keyword>
<comment type="caution">
    <text evidence="4">Lacks conserved residue(s) required for the propagation of feature annotation.</text>
</comment>
<evidence type="ECO:0000313" key="9">
    <source>
        <dbReference type="Proteomes" id="UP000571183"/>
    </source>
</evidence>
<dbReference type="GO" id="GO:0031119">
    <property type="term" value="P:tRNA pseudouridine synthesis"/>
    <property type="evidence" value="ECO:0007669"/>
    <property type="project" value="UniProtKB-UniRule"/>
</dbReference>
<dbReference type="InterPro" id="IPR020103">
    <property type="entry name" value="PsdUridine_synth_cat_dom_sf"/>
</dbReference>
<keyword evidence="9" id="KW-1185">Reference proteome</keyword>
<comment type="similarity">
    <text evidence="1 4 5">Belongs to the tRNA pseudouridine synthase TruA family.</text>
</comment>
<sequence>MIRIRLDIAYDGTDFKGWATQPGLRTVQQEIETALSTVLRRPATNPVQLTVGGRTDAGVHARGQVAHCDITVPEFAALCKDTSTPANRARRVNGVLQRQNASDILIADITEVPAEFDARFGALWRRYEYRVAGPVVDPLARRFTATAKRTPQLELLQQAAAELVGLRDFGAFCKAREGATTIRNLTEFSWRAEHDLDPRSGTAPDTGASTEASAGVSAIAAVSPVCVAHIQADAFCHSMVRALIGACVAVATGRITLQRLREIRDAAERSSEFTVMPAHGLSLEEIAYPAASELAARAAQTRARRDPAEAAPEAAQTAAQNRGGD</sequence>
<gene>
    <name evidence="4" type="primary">truA</name>
    <name evidence="8" type="ORF">F5897_000725</name>
</gene>
<dbReference type="SUPFAM" id="SSF55120">
    <property type="entry name" value="Pseudouridine synthase"/>
    <property type="match status" value="1"/>
</dbReference>
<dbReference type="Proteomes" id="UP000571183">
    <property type="component" value="Unassembled WGS sequence"/>
</dbReference>
<proteinExistence type="inferred from homology"/>
<dbReference type="Gene3D" id="3.30.70.580">
    <property type="entry name" value="Pseudouridine synthase I, catalytic domain, N-terminal subdomain"/>
    <property type="match status" value="1"/>
</dbReference>
<comment type="catalytic activity">
    <reaction evidence="4 5">
        <text>uridine(38/39/40) in tRNA = pseudouridine(38/39/40) in tRNA</text>
        <dbReference type="Rhea" id="RHEA:22376"/>
        <dbReference type="Rhea" id="RHEA-COMP:10085"/>
        <dbReference type="Rhea" id="RHEA-COMP:10087"/>
        <dbReference type="ChEBI" id="CHEBI:65314"/>
        <dbReference type="ChEBI" id="CHEBI:65315"/>
        <dbReference type="EC" id="5.4.99.12"/>
    </reaction>
</comment>
<dbReference type="InterPro" id="IPR020095">
    <property type="entry name" value="PsdUridine_synth_TruA_C"/>
</dbReference>
<feature type="region of interest" description="Disordered" evidence="6">
    <location>
        <begin position="297"/>
        <end position="325"/>
    </location>
</feature>
<dbReference type="Pfam" id="PF01416">
    <property type="entry name" value="PseudoU_synth_1"/>
    <property type="match status" value="1"/>
</dbReference>
<dbReference type="Gene3D" id="3.30.70.660">
    <property type="entry name" value="Pseudouridine synthase I, catalytic domain, C-terminal subdomain"/>
    <property type="match status" value="1"/>
</dbReference>
<dbReference type="InterPro" id="IPR001406">
    <property type="entry name" value="PsdUridine_synth_TruA"/>
</dbReference>
<organism evidence="8 9">
    <name type="scientific">Canibacter oris</name>
    <dbReference type="NCBI Taxonomy" id="1365628"/>
    <lineage>
        <taxon>Bacteria</taxon>
        <taxon>Bacillati</taxon>
        <taxon>Actinomycetota</taxon>
        <taxon>Actinomycetes</taxon>
        <taxon>Micrococcales</taxon>
        <taxon>Microbacteriaceae</taxon>
        <taxon>Canibacter</taxon>
    </lineage>
</organism>
<comment type="function">
    <text evidence="4">Formation of pseudouridine at positions 38, 39 and 40 in the anticodon stem and loop of transfer RNAs.</text>
</comment>
<dbReference type="PANTHER" id="PTHR11142:SF0">
    <property type="entry name" value="TRNA PSEUDOURIDINE SYNTHASE-LIKE 1"/>
    <property type="match status" value="1"/>
</dbReference>
<evidence type="ECO:0000256" key="6">
    <source>
        <dbReference type="SAM" id="MobiDB-lite"/>
    </source>
</evidence>
<dbReference type="GO" id="GO:0003723">
    <property type="term" value="F:RNA binding"/>
    <property type="evidence" value="ECO:0007669"/>
    <property type="project" value="InterPro"/>
</dbReference>
<reference evidence="8" key="1">
    <citation type="submission" date="2020-08" db="EMBL/GenBank/DDBJ databases">
        <title>Sequencing the genomes of 1000 actinobacteria strains.</title>
        <authorList>
            <person name="Klenk H.-P."/>
        </authorList>
    </citation>
    <scope>NUCLEOTIDE SEQUENCE [LARGE SCALE GENOMIC DNA]</scope>
    <source>
        <strain evidence="8">DSM 27064</strain>
    </source>
</reference>
<dbReference type="EMBL" id="JACIFD010000006">
    <property type="protein sequence ID" value="MBB4071421.1"/>
    <property type="molecule type" value="Genomic_DNA"/>
</dbReference>
<keyword evidence="2 4" id="KW-0819">tRNA processing</keyword>
<dbReference type="InterPro" id="IPR020097">
    <property type="entry name" value="PsdUridine_synth_TruA_a/b_dom"/>
</dbReference>
<dbReference type="EC" id="5.4.99.12" evidence="4"/>
<dbReference type="InterPro" id="IPR020094">
    <property type="entry name" value="TruA/RsuA/RluB/E/F_N"/>
</dbReference>
<dbReference type="FunFam" id="3.30.70.580:FF:000001">
    <property type="entry name" value="tRNA pseudouridine synthase A"/>
    <property type="match status" value="1"/>
</dbReference>
<evidence type="ECO:0000256" key="1">
    <source>
        <dbReference type="ARBA" id="ARBA00009375"/>
    </source>
</evidence>
<comment type="caution">
    <text evidence="8">The sequence shown here is derived from an EMBL/GenBank/DDBJ whole genome shotgun (WGS) entry which is preliminary data.</text>
</comment>
<feature type="compositionally biased region" description="Low complexity" evidence="6">
    <location>
        <begin position="309"/>
        <end position="325"/>
    </location>
</feature>
<evidence type="ECO:0000313" key="8">
    <source>
        <dbReference type="EMBL" id="MBB4071421.1"/>
    </source>
</evidence>
<evidence type="ECO:0000259" key="7">
    <source>
        <dbReference type="Pfam" id="PF01416"/>
    </source>
</evidence>
<name>A0A840DD85_9MICO</name>